<dbReference type="EMBL" id="CP006841">
    <property type="protein sequence ID" value="ALA67556.1"/>
    <property type="molecule type" value="Genomic_DNA"/>
</dbReference>
<organism evidence="3 4">
    <name type="scientific">Corynebacterium lactis RW2-5</name>
    <dbReference type="NCBI Taxonomy" id="1408189"/>
    <lineage>
        <taxon>Bacteria</taxon>
        <taxon>Bacillati</taxon>
        <taxon>Actinomycetota</taxon>
        <taxon>Actinomycetes</taxon>
        <taxon>Mycobacteriales</taxon>
        <taxon>Corynebacteriaceae</taxon>
        <taxon>Corynebacterium</taxon>
    </lineage>
</organism>
<evidence type="ECO:0000256" key="1">
    <source>
        <dbReference type="SAM" id="MobiDB-lite"/>
    </source>
</evidence>
<feature type="transmembrane region" description="Helical" evidence="2">
    <location>
        <begin position="183"/>
        <end position="214"/>
    </location>
</feature>
<feature type="transmembrane region" description="Helical" evidence="2">
    <location>
        <begin position="226"/>
        <end position="244"/>
    </location>
</feature>
<dbReference type="RefSeq" id="WP_053412306.1">
    <property type="nucleotide sequence ID" value="NZ_CP006841.1"/>
</dbReference>
<keyword evidence="2" id="KW-0812">Transmembrane</keyword>
<keyword evidence="2" id="KW-1133">Transmembrane helix</keyword>
<dbReference type="STRING" id="1408189.CLAC_07225"/>
<protein>
    <submittedName>
        <fullName evidence="3">Membrane protein</fullName>
    </submittedName>
</protein>
<evidence type="ECO:0000256" key="2">
    <source>
        <dbReference type="SAM" id="Phobius"/>
    </source>
</evidence>
<dbReference type="OrthoDB" id="9793746at2"/>
<feature type="region of interest" description="Disordered" evidence="1">
    <location>
        <begin position="1"/>
        <end position="22"/>
    </location>
</feature>
<dbReference type="PANTHER" id="PTHR37308">
    <property type="entry name" value="INTEGRAL MEMBRANE PROTEIN"/>
    <property type="match status" value="1"/>
</dbReference>
<sequence length="321" mass="34149">MSTEKMGVTGHEPHTNPYSEIPKPTPLGVVANAIRGGLIGLAETIPGVSGGTVALVTGVYGRLIESAKNITDLPKAAKDGRFSQGLRRIDWWLLVPAAVGMLAVVFTMAGIMESFVTNQPVASRALFMGMIAVSVIIPFQETRPGALQQPGMKAKAAIVFAVFAIALFALTSMPQAEPTQPPLWLVLIAASVAICALVLPGVSGSFFLLVIGLYAPTMSAVHNRDFAYIGTFAVGALIGIVLFVRFLEWLLDHHHTLTLVAMSGLMLGSLRALWPWQSESNELQGIGSDWPLALGLFILGGAIVGVVAYAQHYFSKRDSID</sequence>
<dbReference type="InterPro" id="IPR007163">
    <property type="entry name" value="VCA0040-like"/>
</dbReference>
<dbReference type="PATRIC" id="fig|1408189.4.peg.1448"/>
<feature type="transmembrane region" description="Helical" evidence="2">
    <location>
        <begin position="290"/>
        <end position="310"/>
    </location>
</feature>
<feature type="transmembrane region" description="Helical" evidence="2">
    <location>
        <begin position="152"/>
        <end position="171"/>
    </location>
</feature>
<keyword evidence="4" id="KW-1185">Reference proteome</keyword>
<feature type="transmembrane region" description="Helical" evidence="2">
    <location>
        <begin position="91"/>
        <end position="109"/>
    </location>
</feature>
<accession>A0A0K2H1E6</accession>
<dbReference type="Pfam" id="PF04018">
    <property type="entry name" value="VCA0040-like"/>
    <property type="match status" value="1"/>
</dbReference>
<proteinExistence type="predicted"/>
<dbReference type="PANTHER" id="PTHR37308:SF1">
    <property type="entry name" value="POLYPRENYL-PHOSPHATE TRANSPORTER"/>
    <property type="match status" value="1"/>
</dbReference>
<dbReference type="AlphaFoldDB" id="A0A0K2H1E6"/>
<dbReference type="KEGG" id="clw:CLAC_07225"/>
<gene>
    <name evidence="3" type="ORF">CLAC_07225</name>
</gene>
<reference evidence="3 4" key="1">
    <citation type="submission" date="2013-10" db="EMBL/GenBank/DDBJ databases">
        <title>Complete genome sequence of Corynebacterium lactis DSM 45799(T), isolated from raw cow milk.</title>
        <authorList>
            <person name="Ruckert C."/>
            <person name="Albersmeier A."/>
            <person name="Lipski A."/>
            <person name="Kalinowski J."/>
        </authorList>
    </citation>
    <scope>NUCLEOTIDE SEQUENCE [LARGE SCALE GENOMIC DNA]</scope>
    <source>
        <strain evidence="3 4">RW2-5</strain>
    </source>
</reference>
<name>A0A0K2H1E6_9CORY</name>
<dbReference type="Proteomes" id="UP000058446">
    <property type="component" value="Chromosome"/>
</dbReference>
<evidence type="ECO:0000313" key="3">
    <source>
        <dbReference type="EMBL" id="ALA67556.1"/>
    </source>
</evidence>
<feature type="transmembrane region" description="Helical" evidence="2">
    <location>
        <begin position="121"/>
        <end position="140"/>
    </location>
</feature>
<keyword evidence="2" id="KW-0472">Membrane</keyword>
<evidence type="ECO:0000313" key="4">
    <source>
        <dbReference type="Proteomes" id="UP000058446"/>
    </source>
</evidence>